<dbReference type="SUPFAM" id="SSF161098">
    <property type="entry name" value="MetI-like"/>
    <property type="match status" value="1"/>
</dbReference>
<keyword evidence="4" id="KW-1003">Cell membrane</keyword>
<comment type="similarity">
    <text evidence="2">Belongs to the binding-protein-dependent transport system permease family. CysTW subfamily.</text>
</comment>
<feature type="transmembrane region" description="Helical" evidence="8">
    <location>
        <begin position="16"/>
        <end position="37"/>
    </location>
</feature>
<keyword evidence="3 8" id="KW-0813">Transport</keyword>
<feature type="domain" description="ABC transmembrane type-1" evidence="9">
    <location>
        <begin position="67"/>
        <end position="262"/>
    </location>
</feature>
<evidence type="ECO:0000256" key="4">
    <source>
        <dbReference type="ARBA" id="ARBA00022475"/>
    </source>
</evidence>
<keyword evidence="5 8" id="KW-0812">Transmembrane</keyword>
<evidence type="ECO:0000259" key="9">
    <source>
        <dbReference type="PROSITE" id="PS50928"/>
    </source>
</evidence>
<proteinExistence type="inferred from homology"/>
<evidence type="ECO:0000256" key="5">
    <source>
        <dbReference type="ARBA" id="ARBA00022692"/>
    </source>
</evidence>
<dbReference type="InterPro" id="IPR035906">
    <property type="entry name" value="MetI-like_sf"/>
</dbReference>
<sequence>MKKLASRGLKLSFSKVMLWAGLAFLYVPMLILVIYSFNASKLVTVWGGWSTKWYGTLLENEQILGAVSTSLKIAFFSASMSLILGTMAAFVMARFRHSWGKMTLSNMISAPLVMPDVIIGLSLLLLFVHMADLIGWPTDRGMTTVWIAHSTFCSAYVAVVVSSRLREMDRSIEEAALDLGATPLQSFFLVTVPVIAPSLIAGWLLAFSLSLDDLVIASFTSGPGATTLPMVVFSSVRLGVSPQINALATLIIFAVSTTALLAWYLARRSEKRQKQQMRQADLQMAPA</sequence>
<reference evidence="11" key="1">
    <citation type="journal article" date="2019" name="Int. J. Syst. Evol. Microbiol.">
        <title>The Global Catalogue of Microorganisms (GCM) 10K type strain sequencing project: providing services to taxonomists for standard genome sequencing and annotation.</title>
        <authorList>
            <consortium name="The Broad Institute Genomics Platform"/>
            <consortium name="The Broad Institute Genome Sequencing Center for Infectious Disease"/>
            <person name="Wu L."/>
            <person name="Ma J."/>
        </authorList>
    </citation>
    <scope>NUCLEOTIDE SEQUENCE [LARGE SCALE GENOMIC DNA]</scope>
    <source>
        <strain evidence="11">CGMCC 1.15341</strain>
    </source>
</reference>
<evidence type="ECO:0000313" key="10">
    <source>
        <dbReference type="EMBL" id="GGB82588.1"/>
    </source>
</evidence>
<evidence type="ECO:0000313" key="11">
    <source>
        <dbReference type="Proteomes" id="UP000629025"/>
    </source>
</evidence>
<dbReference type="PROSITE" id="PS50928">
    <property type="entry name" value="ABC_TM1"/>
    <property type="match status" value="1"/>
</dbReference>
<protein>
    <submittedName>
        <fullName evidence="10">Putrescine ABC transporter permease PotI</fullName>
    </submittedName>
</protein>
<dbReference type="PANTHER" id="PTHR43848:SF2">
    <property type="entry name" value="PUTRESCINE TRANSPORT SYSTEM PERMEASE PROTEIN POTI"/>
    <property type="match status" value="1"/>
</dbReference>
<dbReference type="RefSeq" id="WP_188745564.1">
    <property type="nucleotide sequence ID" value="NZ_BMIJ01000001.1"/>
</dbReference>
<feature type="transmembrane region" description="Helical" evidence="8">
    <location>
        <begin position="143"/>
        <end position="165"/>
    </location>
</feature>
<evidence type="ECO:0000256" key="8">
    <source>
        <dbReference type="RuleBase" id="RU363032"/>
    </source>
</evidence>
<organism evidence="10 11">
    <name type="scientific">Marinobacterium zhoushanense</name>
    <dbReference type="NCBI Taxonomy" id="1679163"/>
    <lineage>
        <taxon>Bacteria</taxon>
        <taxon>Pseudomonadati</taxon>
        <taxon>Pseudomonadota</taxon>
        <taxon>Gammaproteobacteria</taxon>
        <taxon>Oceanospirillales</taxon>
        <taxon>Oceanospirillaceae</taxon>
        <taxon>Marinobacterium</taxon>
    </lineage>
</organism>
<name>A0ABQ1K0D0_9GAMM</name>
<evidence type="ECO:0000256" key="3">
    <source>
        <dbReference type="ARBA" id="ARBA00022448"/>
    </source>
</evidence>
<evidence type="ECO:0000256" key="6">
    <source>
        <dbReference type="ARBA" id="ARBA00022989"/>
    </source>
</evidence>
<feature type="transmembrane region" description="Helical" evidence="8">
    <location>
        <begin position="73"/>
        <end position="95"/>
    </location>
</feature>
<evidence type="ECO:0000256" key="7">
    <source>
        <dbReference type="ARBA" id="ARBA00023136"/>
    </source>
</evidence>
<dbReference type="Gene3D" id="1.10.3720.10">
    <property type="entry name" value="MetI-like"/>
    <property type="match status" value="1"/>
</dbReference>
<comment type="caution">
    <text evidence="10">The sequence shown here is derived from an EMBL/GenBank/DDBJ whole genome shotgun (WGS) entry which is preliminary data.</text>
</comment>
<feature type="transmembrane region" description="Helical" evidence="8">
    <location>
        <begin position="107"/>
        <end position="131"/>
    </location>
</feature>
<dbReference type="PANTHER" id="PTHR43848">
    <property type="entry name" value="PUTRESCINE TRANSPORT SYSTEM PERMEASE PROTEIN POTI"/>
    <property type="match status" value="1"/>
</dbReference>
<dbReference type="EMBL" id="BMIJ01000001">
    <property type="protein sequence ID" value="GGB82588.1"/>
    <property type="molecule type" value="Genomic_DNA"/>
</dbReference>
<evidence type="ECO:0000256" key="2">
    <source>
        <dbReference type="ARBA" id="ARBA00007069"/>
    </source>
</evidence>
<dbReference type="InterPro" id="IPR051789">
    <property type="entry name" value="Bact_Polyamine_Transport"/>
</dbReference>
<keyword evidence="7 8" id="KW-0472">Membrane</keyword>
<dbReference type="Proteomes" id="UP000629025">
    <property type="component" value="Unassembled WGS sequence"/>
</dbReference>
<comment type="subcellular location">
    <subcellularLocation>
        <location evidence="1 8">Cell membrane</location>
        <topology evidence="1 8">Multi-pass membrane protein</topology>
    </subcellularLocation>
</comment>
<keyword evidence="11" id="KW-1185">Reference proteome</keyword>
<evidence type="ECO:0000256" key="1">
    <source>
        <dbReference type="ARBA" id="ARBA00004651"/>
    </source>
</evidence>
<gene>
    <name evidence="10" type="primary">potI</name>
    <name evidence="10" type="ORF">GCM10011352_05530</name>
</gene>
<keyword evidence="6 8" id="KW-1133">Transmembrane helix</keyword>
<feature type="transmembrane region" description="Helical" evidence="8">
    <location>
        <begin position="244"/>
        <end position="266"/>
    </location>
</feature>
<dbReference type="InterPro" id="IPR000515">
    <property type="entry name" value="MetI-like"/>
</dbReference>
<accession>A0ABQ1K0D0</accession>
<dbReference type="Pfam" id="PF00528">
    <property type="entry name" value="BPD_transp_1"/>
    <property type="match status" value="1"/>
</dbReference>
<dbReference type="CDD" id="cd06261">
    <property type="entry name" value="TM_PBP2"/>
    <property type="match status" value="1"/>
</dbReference>
<feature type="transmembrane region" description="Helical" evidence="8">
    <location>
        <begin position="186"/>
        <end position="206"/>
    </location>
</feature>